<evidence type="ECO:0000256" key="8">
    <source>
        <dbReference type="SAM" id="Phobius"/>
    </source>
</evidence>
<dbReference type="GO" id="GO:0016763">
    <property type="term" value="F:pentosyltransferase activity"/>
    <property type="evidence" value="ECO:0007669"/>
    <property type="project" value="TreeGrafter"/>
</dbReference>
<dbReference type="PANTHER" id="PTHR33908">
    <property type="entry name" value="MANNOSYLTRANSFERASE YKCB-RELATED"/>
    <property type="match status" value="1"/>
</dbReference>
<dbReference type="EMBL" id="CAFBLP010000028">
    <property type="protein sequence ID" value="CAB4878907.1"/>
    <property type="molecule type" value="Genomic_DNA"/>
</dbReference>
<name>A0A6J7E783_9ZZZZ</name>
<keyword evidence="6 8" id="KW-1133">Transmembrane helix</keyword>
<evidence type="ECO:0000256" key="7">
    <source>
        <dbReference type="ARBA" id="ARBA00023136"/>
    </source>
</evidence>
<keyword evidence="7 8" id="KW-0472">Membrane</keyword>
<keyword evidence="3" id="KW-0328">Glycosyltransferase</keyword>
<keyword evidence="2" id="KW-1003">Cell membrane</keyword>
<keyword evidence="5 8" id="KW-0812">Transmembrane</keyword>
<evidence type="ECO:0000256" key="4">
    <source>
        <dbReference type="ARBA" id="ARBA00022679"/>
    </source>
</evidence>
<feature type="transmembrane region" description="Helical" evidence="8">
    <location>
        <begin position="156"/>
        <end position="175"/>
    </location>
</feature>
<evidence type="ECO:0000256" key="5">
    <source>
        <dbReference type="ARBA" id="ARBA00022692"/>
    </source>
</evidence>
<feature type="transmembrane region" description="Helical" evidence="8">
    <location>
        <begin position="24"/>
        <end position="46"/>
    </location>
</feature>
<evidence type="ECO:0000256" key="2">
    <source>
        <dbReference type="ARBA" id="ARBA00022475"/>
    </source>
</evidence>
<feature type="transmembrane region" description="Helical" evidence="8">
    <location>
        <begin position="350"/>
        <end position="370"/>
    </location>
</feature>
<organism evidence="9">
    <name type="scientific">freshwater metagenome</name>
    <dbReference type="NCBI Taxonomy" id="449393"/>
    <lineage>
        <taxon>unclassified sequences</taxon>
        <taxon>metagenomes</taxon>
        <taxon>ecological metagenomes</taxon>
    </lineage>
</organism>
<dbReference type="GO" id="GO:0005886">
    <property type="term" value="C:plasma membrane"/>
    <property type="evidence" value="ECO:0007669"/>
    <property type="project" value="UniProtKB-SubCell"/>
</dbReference>
<accession>A0A6J7E783</accession>
<feature type="transmembrane region" description="Helical" evidence="8">
    <location>
        <begin position="180"/>
        <end position="196"/>
    </location>
</feature>
<feature type="transmembrane region" description="Helical" evidence="8">
    <location>
        <begin position="202"/>
        <end position="219"/>
    </location>
</feature>
<dbReference type="GO" id="GO:0008610">
    <property type="term" value="P:lipid biosynthetic process"/>
    <property type="evidence" value="ECO:0007669"/>
    <property type="project" value="UniProtKB-ARBA"/>
</dbReference>
<feature type="transmembrane region" description="Helical" evidence="8">
    <location>
        <begin position="106"/>
        <end position="127"/>
    </location>
</feature>
<feature type="transmembrane region" description="Helical" evidence="8">
    <location>
        <begin position="134"/>
        <end position="150"/>
    </location>
</feature>
<feature type="transmembrane region" description="Helical" evidence="8">
    <location>
        <begin position="226"/>
        <end position="243"/>
    </location>
</feature>
<keyword evidence="4" id="KW-0808">Transferase</keyword>
<evidence type="ECO:0000256" key="3">
    <source>
        <dbReference type="ARBA" id="ARBA00022676"/>
    </source>
</evidence>
<feature type="transmembrane region" description="Helical" evidence="8">
    <location>
        <begin position="377"/>
        <end position="396"/>
    </location>
</feature>
<evidence type="ECO:0000256" key="1">
    <source>
        <dbReference type="ARBA" id="ARBA00004651"/>
    </source>
</evidence>
<gene>
    <name evidence="9" type="ORF">UFOPK3376_01311</name>
</gene>
<reference evidence="9" key="1">
    <citation type="submission" date="2020-05" db="EMBL/GenBank/DDBJ databases">
        <authorList>
            <person name="Chiriac C."/>
            <person name="Salcher M."/>
            <person name="Ghai R."/>
            <person name="Kavagutti S V."/>
        </authorList>
    </citation>
    <scope>NUCLEOTIDE SEQUENCE</scope>
</reference>
<evidence type="ECO:0000256" key="6">
    <source>
        <dbReference type="ARBA" id="ARBA00022989"/>
    </source>
</evidence>
<sequence length="440" mass="47512">MELGSAPVGEGTGDVERERLYRRCLAVITLTGAAWRIIMLISKWNIPLHYGDAWYYSIQAENNAHGRWFKEASGPVQDWGVLPGAEHPPLTSIVTAPASLLSQTQFWQRATMTVLGIAVIVLVSLIARRVGGRAVGVIAGVIAAAYPNLWLSDSLVMSETLVVLMVVIVLGAALLHRERFGLRSALLLGVAVGIAGHARSEILLYSPLLALIGVRTLPLAQWAKRAAVIVMATGLTVVPWIAYNTSRFDTVVLMSTNEGNTWLGANCPLTYAGPGIGGWNLLCLDNGTVPPVDENSAERSARRRSEAMSYARAHVSRLPVVAVARVLRAADLYGLDETVRADLGEERPAWAIWAGIMCWWALAPMAAVGLWRMRRGVRYIIVVPAIGVALVTVVFYGSHRLRAPVEPLVALGAAVFVTSLAPVRGWITRLVERMANPAAG</sequence>
<proteinExistence type="predicted"/>
<comment type="subcellular location">
    <subcellularLocation>
        <location evidence="1">Cell membrane</location>
        <topology evidence="1">Multi-pass membrane protein</topology>
    </subcellularLocation>
</comment>
<dbReference type="PANTHER" id="PTHR33908:SF11">
    <property type="entry name" value="MEMBRANE PROTEIN"/>
    <property type="match status" value="1"/>
</dbReference>
<evidence type="ECO:0000313" key="9">
    <source>
        <dbReference type="EMBL" id="CAB4878907.1"/>
    </source>
</evidence>
<dbReference type="InterPro" id="IPR050297">
    <property type="entry name" value="LipidA_mod_glycosyltrf_83"/>
</dbReference>
<dbReference type="AlphaFoldDB" id="A0A6J7E783"/>
<feature type="transmembrane region" description="Helical" evidence="8">
    <location>
        <begin position="408"/>
        <end position="427"/>
    </location>
</feature>
<protein>
    <submittedName>
        <fullName evidence="9">Unannotated protein</fullName>
    </submittedName>
</protein>